<dbReference type="Proteomes" id="UP000326532">
    <property type="component" value="Unassembled WGS sequence"/>
</dbReference>
<dbReference type="GO" id="GO:0010333">
    <property type="term" value="F:terpene synthase activity"/>
    <property type="evidence" value="ECO:0007669"/>
    <property type="project" value="InterPro"/>
</dbReference>
<keyword evidence="4" id="KW-0456">Lyase</keyword>
<dbReference type="EC" id="4.2.3.-" evidence="4"/>
<dbReference type="InterPro" id="IPR008949">
    <property type="entry name" value="Isoprenoid_synthase_dom_sf"/>
</dbReference>
<dbReference type="PANTHER" id="PTHR35201:SF4">
    <property type="entry name" value="BETA-PINACENE SYNTHASE-RELATED"/>
    <property type="match status" value="1"/>
</dbReference>
<keyword evidence="4" id="KW-0479">Metal-binding</keyword>
<reference evidence="5 6" key="1">
    <citation type="submission" date="2019-04" db="EMBL/GenBank/DDBJ databases">
        <title>Fungal friends and foes A comparative genomics study of 23 Aspergillus species from section Flavi.</title>
        <authorList>
            <consortium name="DOE Joint Genome Institute"/>
            <person name="Kjaerbolling I."/>
            <person name="Vesth T.C."/>
            <person name="Frisvad J.C."/>
            <person name="Nybo J.L."/>
            <person name="Theobald S."/>
            <person name="Kildgaard S."/>
            <person name="Petersen T.I."/>
            <person name="Kuo A."/>
            <person name="Sato A."/>
            <person name="Lyhne E.K."/>
            <person name="Kogle M.E."/>
            <person name="Wiebenga A."/>
            <person name="Kun R.S."/>
            <person name="Lubbers R.J."/>
            <person name="Makela M.R."/>
            <person name="Barry K."/>
            <person name="Chovatia M."/>
            <person name="Clum A."/>
            <person name="Daum C."/>
            <person name="Haridas S."/>
            <person name="He G."/>
            <person name="LaButti K."/>
            <person name="Lipzen A."/>
            <person name="Mondo S."/>
            <person name="Pangilinan J."/>
            <person name="Riley R."/>
            <person name="Salamov A."/>
            <person name="Simmons B.A."/>
            <person name="Magnuson J.K."/>
            <person name="Henrissat B."/>
            <person name="Mortensen U.H."/>
            <person name="Larsen T.O."/>
            <person name="De vries R.P."/>
            <person name="Grigoriev I.V."/>
            <person name="Machida M."/>
            <person name="Baker S.E."/>
            <person name="Andersen M.R."/>
        </authorList>
    </citation>
    <scope>NUCLEOTIDE SEQUENCE [LARGE SCALE GENOMIC DNA]</scope>
    <source>
        <strain evidence="5 6">CBS 117618</strain>
    </source>
</reference>
<dbReference type="InterPro" id="IPR034686">
    <property type="entry name" value="Terpene_cyclase-like_2"/>
</dbReference>
<proteinExistence type="inferred from homology"/>
<comment type="cofactor">
    <cofactor evidence="1 4">
        <name>Mg(2+)</name>
        <dbReference type="ChEBI" id="CHEBI:18420"/>
    </cofactor>
</comment>
<dbReference type="SUPFAM" id="SSF48576">
    <property type="entry name" value="Terpenoid synthases"/>
    <property type="match status" value="1"/>
</dbReference>
<dbReference type="GO" id="GO:0046872">
    <property type="term" value="F:metal ion binding"/>
    <property type="evidence" value="ECO:0007669"/>
    <property type="project" value="UniProtKB-KW"/>
</dbReference>
<dbReference type="SFLD" id="SFLDS00005">
    <property type="entry name" value="Isoprenoid_Synthase_Type_I"/>
    <property type="match status" value="1"/>
</dbReference>
<evidence type="ECO:0000313" key="6">
    <source>
        <dbReference type="Proteomes" id="UP000326532"/>
    </source>
</evidence>
<keyword evidence="6" id="KW-1185">Reference proteome</keyword>
<dbReference type="EMBL" id="ML735033">
    <property type="protein sequence ID" value="KAB8200857.1"/>
    <property type="molecule type" value="Genomic_DNA"/>
</dbReference>
<dbReference type="Pfam" id="PF19086">
    <property type="entry name" value="Terpene_syn_C_2"/>
    <property type="match status" value="1"/>
</dbReference>
<name>A0A5N6D7D3_ASPPA</name>
<accession>A0A5N6D7D3</accession>
<dbReference type="Gene3D" id="1.10.600.10">
    <property type="entry name" value="Farnesyl Diphosphate Synthase"/>
    <property type="match status" value="1"/>
</dbReference>
<organism evidence="5 6">
    <name type="scientific">Aspergillus parasiticus</name>
    <dbReference type="NCBI Taxonomy" id="5067"/>
    <lineage>
        <taxon>Eukaryota</taxon>
        <taxon>Fungi</taxon>
        <taxon>Dikarya</taxon>
        <taxon>Ascomycota</taxon>
        <taxon>Pezizomycotina</taxon>
        <taxon>Eurotiomycetes</taxon>
        <taxon>Eurotiomycetidae</taxon>
        <taxon>Eurotiales</taxon>
        <taxon>Aspergillaceae</taxon>
        <taxon>Aspergillus</taxon>
        <taxon>Aspergillus subgen. Circumdati</taxon>
    </lineage>
</organism>
<sequence>MLEPIVPHQAFRKSLRGERATIPNLYDLFPDWTPRFHPDLEKARVEVLNPWLERWVDEPQTRAKLQAANFAIFAAIVCADASFEKLCTVAKYFAWYFVWDDQFDCGSLTNDEYGRANYQQKSKEYFEHALLQKGSRPDLSSFTKGQQMALLCWDEVGEHISACCSKDAREIILRTMLPFVESVDTVDSIYVHDCVPTVAQYWQRRDLTAAVYPVIATLLFIHAASTPVTSLQNPDLANLWKHTSYIVHITNDMLSMPKEANDGQIEGLVPVLMMNYGINCATAMEWSFQLAQVQVRGIRAIEARLRENTEQCEELSKLLTDVFIDGCKDVAMGLIHWSYHGERYFQNKEIRADYTIEFEL</sequence>
<dbReference type="PANTHER" id="PTHR35201">
    <property type="entry name" value="TERPENE SYNTHASE"/>
    <property type="match status" value="1"/>
</dbReference>
<dbReference type="GO" id="GO:0008299">
    <property type="term" value="P:isoprenoid biosynthetic process"/>
    <property type="evidence" value="ECO:0007669"/>
    <property type="project" value="UniProtKB-ARBA"/>
</dbReference>
<dbReference type="OMA" id="GCKDVAM"/>
<evidence type="ECO:0000256" key="2">
    <source>
        <dbReference type="ARBA" id="ARBA00006333"/>
    </source>
</evidence>
<dbReference type="VEuPathDB" id="FungiDB:BDV34DRAFT_229908"/>
<dbReference type="AlphaFoldDB" id="A0A5N6D7D3"/>
<gene>
    <name evidence="5" type="ORF">BDV34DRAFT_229908</name>
</gene>
<evidence type="ECO:0000256" key="3">
    <source>
        <dbReference type="ARBA" id="ARBA00022842"/>
    </source>
</evidence>
<keyword evidence="3 4" id="KW-0460">Magnesium</keyword>
<evidence type="ECO:0000313" key="5">
    <source>
        <dbReference type="EMBL" id="KAB8200857.1"/>
    </source>
</evidence>
<protein>
    <recommendedName>
        <fullName evidence="4">Terpene synthase</fullName>
        <ecNumber evidence="4">4.2.3.-</ecNumber>
    </recommendedName>
</protein>
<comment type="similarity">
    <text evidence="2 4">Belongs to the terpene synthase family.</text>
</comment>
<dbReference type="SFLD" id="SFLDG01020">
    <property type="entry name" value="Terpene_Cyclase_Like_2"/>
    <property type="match status" value="1"/>
</dbReference>
<evidence type="ECO:0000256" key="1">
    <source>
        <dbReference type="ARBA" id="ARBA00001946"/>
    </source>
</evidence>
<evidence type="ECO:0000256" key="4">
    <source>
        <dbReference type="RuleBase" id="RU366034"/>
    </source>
</evidence>